<dbReference type="GO" id="GO:0005737">
    <property type="term" value="C:cytoplasm"/>
    <property type="evidence" value="ECO:0007669"/>
    <property type="project" value="UniProtKB-SubCell"/>
</dbReference>
<dbReference type="EMBL" id="NHOC01000002">
    <property type="protein sequence ID" value="OUM21584.1"/>
    <property type="molecule type" value="Genomic_DNA"/>
</dbReference>
<keyword evidence="5" id="KW-0963">Cytoplasm</keyword>
<feature type="region of interest" description="Disordered" evidence="6">
    <location>
        <begin position="14"/>
        <end position="57"/>
    </location>
</feature>
<dbReference type="PANTHER" id="PTHR35798">
    <property type="entry name" value="CELL DIVISION PROTEIN SEPF"/>
    <property type="match status" value="1"/>
</dbReference>
<comment type="subcellular location">
    <subcellularLocation>
        <location evidence="5">Cytoplasm</location>
    </subcellularLocation>
    <text evidence="5">Localizes to the division site, in a FtsZ-dependent manner.</text>
</comment>
<keyword evidence="8" id="KW-1185">Reference proteome</keyword>
<dbReference type="InterPro" id="IPR007561">
    <property type="entry name" value="Cell_div_SepF/SepF-rel"/>
</dbReference>
<evidence type="ECO:0000313" key="7">
    <source>
        <dbReference type="EMBL" id="OUM21584.1"/>
    </source>
</evidence>
<dbReference type="GO" id="GO:0000917">
    <property type="term" value="P:division septum assembly"/>
    <property type="evidence" value="ECO:0007669"/>
    <property type="project" value="UniProtKB-KW"/>
</dbReference>
<evidence type="ECO:0000256" key="1">
    <source>
        <dbReference type="ARBA" id="ARBA00022618"/>
    </source>
</evidence>
<proteinExistence type="inferred from homology"/>
<evidence type="ECO:0000256" key="2">
    <source>
        <dbReference type="ARBA" id="ARBA00023210"/>
    </source>
</evidence>
<dbReference type="InterPro" id="IPR023052">
    <property type="entry name" value="Cell_div_SepF"/>
</dbReference>
<evidence type="ECO:0000256" key="6">
    <source>
        <dbReference type="SAM" id="MobiDB-lite"/>
    </source>
</evidence>
<keyword evidence="2 5" id="KW-0717">Septation</keyword>
<protein>
    <recommendedName>
        <fullName evidence="5">Cell division protein SepF</fullName>
    </recommendedName>
</protein>
<evidence type="ECO:0000256" key="5">
    <source>
        <dbReference type="HAMAP-Rule" id="MF_01197"/>
    </source>
</evidence>
<dbReference type="OrthoDB" id="9815206at2"/>
<name>A0A252F756_9FIRM</name>
<dbReference type="PANTHER" id="PTHR35798:SF1">
    <property type="entry name" value="CELL DIVISION PROTEIN SEPF"/>
    <property type="match status" value="1"/>
</dbReference>
<comment type="similarity">
    <text evidence="5">Belongs to the SepF family.</text>
</comment>
<evidence type="ECO:0000256" key="3">
    <source>
        <dbReference type="ARBA" id="ARBA00023306"/>
    </source>
</evidence>
<dbReference type="Gene3D" id="3.30.110.150">
    <property type="entry name" value="SepF-like protein"/>
    <property type="match status" value="1"/>
</dbReference>
<dbReference type="GO" id="GO:0043093">
    <property type="term" value="P:FtsZ-dependent cytokinesis"/>
    <property type="evidence" value="ECO:0007669"/>
    <property type="project" value="UniProtKB-UniRule"/>
</dbReference>
<sequence length="162" mass="18035">MGLVNDFKRWVSGEVDDDDFDLDDETMESTEPEEPSYYSRPESAASAPVEAAHTQVQPRRNNRVVNISATTRLAVVLVKADQFNNVADIADHLKNKMTVVLNLESTDKEVSKRMLDFLSGVTYAIEGKIKRVASNTYLITPLDVEIVGDDLISELENSGMKL</sequence>
<comment type="function">
    <text evidence="4 5">Cell division protein that is part of the divisome complex and is recruited early to the Z-ring. Probably stimulates Z-ring formation, perhaps through the cross-linking of FtsZ protofilaments. Its function overlaps with FtsA.</text>
</comment>
<gene>
    <name evidence="5" type="primary">sepF</name>
    <name evidence="7" type="ORF">CBW42_03195</name>
</gene>
<accession>A0A252F756</accession>
<comment type="caution">
    <text evidence="7">The sequence shown here is derived from an EMBL/GenBank/DDBJ whole genome shotgun (WGS) entry which is preliminary data.</text>
</comment>
<reference evidence="7 8" key="1">
    <citation type="submission" date="2017-05" db="EMBL/GenBank/DDBJ databases">
        <title>Butyricicoccus porcorum sp. nov. a butyrate-producing bacterium from the swine intestinal tract.</title>
        <authorList>
            <person name="Trachsel J."/>
            <person name="Humphrey S."/>
            <person name="Allen H.K."/>
        </authorList>
    </citation>
    <scope>NUCLEOTIDE SEQUENCE [LARGE SCALE GENOMIC DNA]</scope>
    <source>
        <strain evidence="7">BB10</strain>
    </source>
</reference>
<keyword evidence="1 5" id="KW-0132">Cell division</keyword>
<evidence type="ECO:0000313" key="8">
    <source>
        <dbReference type="Proteomes" id="UP000194903"/>
    </source>
</evidence>
<dbReference type="InterPro" id="IPR038594">
    <property type="entry name" value="SepF-like_sf"/>
</dbReference>
<dbReference type="HAMAP" id="MF_01197">
    <property type="entry name" value="SepF"/>
    <property type="match status" value="1"/>
</dbReference>
<dbReference type="RefSeq" id="WP_087017672.1">
    <property type="nucleotide sequence ID" value="NZ_CP178353.1"/>
</dbReference>
<dbReference type="Pfam" id="PF04472">
    <property type="entry name" value="SepF"/>
    <property type="match status" value="1"/>
</dbReference>
<keyword evidence="3 5" id="KW-0131">Cell cycle</keyword>
<feature type="compositionally biased region" description="Acidic residues" evidence="6">
    <location>
        <begin position="14"/>
        <end position="34"/>
    </location>
</feature>
<evidence type="ECO:0000256" key="4">
    <source>
        <dbReference type="ARBA" id="ARBA00044936"/>
    </source>
</evidence>
<comment type="subunit">
    <text evidence="5">Homodimer. Interacts with FtsZ.</text>
</comment>
<feature type="compositionally biased region" description="Low complexity" evidence="6">
    <location>
        <begin position="35"/>
        <end position="52"/>
    </location>
</feature>
<dbReference type="Proteomes" id="UP000194903">
    <property type="component" value="Unassembled WGS sequence"/>
</dbReference>
<dbReference type="AlphaFoldDB" id="A0A252F756"/>
<organism evidence="7 8">
    <name type="scientific">Butyricicoccus porcorum</name>
    <dbReference type="NCBI Taxonomy" id="1945634"/>
    <lineage>
        <taxon>Bacteria</taxon>
        <taxon>Bacillati</taxon>
        <taxon>Bacillota</taxon>
        <taxon>Clostridia</taxon>
        <taxon>Eubacteriales</taxon>
        <taxon>Butyricicoccaceae</taxon>
        <taxon>Butyricicoccus</taxon>
    </lineage>
</organism>